<evidence type="ECO:0000259" key="2">
    <source>
        <dbReference type="Pfam" id="PF07282"/>
    </source>
</evidence>
<name>A0A345BVI1_9BACI</name>
<accession>A0A345BVI1</accession>
<proteinExistence type="predicted"/>
<evidence type="ECO:0000256" key="1">
    <source>
        <dbReference type="ARBA" id="ARBA00023125"/>
    </source>
</evidence>
<keyword evidence="1" id="KW-0238">DNA-binding</keyword>
<evidence type="ECO:0000313" key="4">
    <source>
        <dbReference type="Proteomes" id="UP000252100"/>
    </source>
</evidence>
<evidence type="ECO:0000313" key="3">
    <source>
        <dbReference type="EMBL" id="AXF54962.1"/>
    </source>
</evidence>
<dbReference type="GO" id="GO:0003677">
    <property type="term" value="F:DNA binding"/>
    <property type="evidence" value="ECO:0007669"/>
    <property type="project" value="UniProtKB-KW"/>
</dbReference>
<dbReference type="Proteomes" id="UP000252100">
    <property type="component" value="Chromosome"/>
</dbReference>
<dbReference type="Pfam" id="PF07282">
    <property type="entry name" value="Cas12f1-like_TNB"/>
    <property type="match status" value="1"/>
</dbReference>
<dbReference type="KEGG" id="rue:DT065_02310"/>
<reference evidence="3 4" key="1">
    <citation type="journal article" date="2018" name="J. Microbiol.">
        <title>Salicibibacter kimchii gen. nov., sp. nov., a moderately halophilic and alkalitolerant bacterium in the family Bacillaceae, isolated from kimchi.</title>
        <authorList>
            <person name="Jang J.Y."/>
            <person name="Oh Y.J."/>
            <person name="Lim S.K."/>
            <person name="Park H.K."/>
            <person name="Lee C."/>
            <person name="Kim J.Y."/>
            <person name="Lee M.A."/>
            <person name="Choi H.J."/>
        </authorList>
    </citation>
    <scope>NUCLEOTIDE SEQUENCE [LARGE SCALE GENOMIC DNA]</scope>
    <source>
        <strain evidence="3 4">NKC1-1</strain>
    </source>
</reference>
<keyword evidence="4" id="KW-1185">Reference proteome</keyword>
<dbReference type="EMBL" id="CP031092">
    <property type="protein sequence ID" value="AXF54962.1"/>
    <property type="molecule type" value="Genomic_DNA"/>
</dbReference>
<dbReference type="InterPro" id="IPR010095">
    <property type="entry name" value="Cas12f1-like_TNB"/>
</dbReference>
<sequence length="249" mass="28614">MAIQTTLVQRKNPSKSKQKQWLYEQQAFVSTANDCVERINNGEKLSSKNVDADLKAAIKNEAIRLAKKAISDFKEKRAKTIPIFRKSLGVRINFQNWDTVEKNGRWYISFTGNHGKKTLPVVENKDVKTYFPWLTKKHDDYRRTIQLLRKGVTGDDIRKTAKSMKKADRTIHSWAFYQLRQFIKERAIKHNIPVVDINPYKTSQTCFGCGIVEKDNRHRDTFQCKSCGHQAHADLNAANNIATSTSLAV</sequence>
<dbReference type="RefSeq" id="WP_114370505.1">
    <property type="nucleotide sequence ID" value="NZ_CP031092.1"/>
</dbReference>
<organism evidence="3 4">
    <name type="scientific">Salicibibacter kimchii</name>
    <dbReference type="NCBI Taxonomy" id="2099786"/>
    <lineage>
        <taxon>Bacteria</taxon>
        <taxon>Bacillati</taxon>
        <taxon>Bacillota</taxon>
        <taxon>Bacilli</taxon>
        <taxon>Bacillales</taxon>
        <taxon>Bacillaceae</taxon>
        <taxon>Salicibibacter</taxon>
    </lineage>
</organism>
<dbReference type="OrthoDB" id="4278026at2"/>
<feature type="domain" description="Cas12f1-like TNB" evidence="2">
    <location>
        <begin position="176"/>
        <end position="241"/>
    </location>
</feature>
<dbReference type="AlphaFoldDB" id="A0A345BVI1"/>
<gene>
    <name evidence="3" type="ORF">DT065_02310</name>
</gene>
<protein>
    <submittedName>
        <fullName evidence="3">Transposase</fullName>
    </submittedName>
</protein>